<dbReference type="Gene3D" id="3.40.710.10">
    <property type="entry name" value="DD-peptidase/beta-lactamase superfamily"/>
    <property type="match status" value="1"/>
</dbReference>
<evidence type="ECO:0000256" key="11">
    <source>
        <dbReference type="ARBA" id="ARBA00023136"/>
    </source>
</evidence>
<comment type="caution">
    <text evidence="16">The sequence shown here is derived from an EMBL/GenBank/DDBJ whole genome shotgun (WGS) entry which is preliminary data.</text>
</comment>
<dbReference type="PANTHER" id="PTHR30627">
    <property type="entry name" value="PEPTIDOGLYCAN D,D-TRANSPEPTIDASE"/>
    <property type="match status" value="1"/>
</dbReference>
<evidence type="ECO:0000313" key="17">
    <source>
        <dbReference type="Proteomes" id="UP000681414"/>
    </source>
</evidence>
<dbReference type="Gene3D" id="1.10.10.1230">
    <property type="entry name" value="Penicillin-binding protein, N-terminal non-catalytic domain, head sub-domain"/>
    <property type="match status" value="1"/>
</dbReference>
<dbReference type="GO" id="GO:0009252">
    <property type="term" value="P:peptidoglycan biosynthetic process"/>
    <property type="evidence" value="ECO:0007669"/>
    <property type="project" value="UniProtKB-KW"/>
</dbReference>
<dbReference type="SUPFAM" id="SSF56601">
    <property type="entry name" value="beta-lactamase/transpeptidase-like"/>
    <property type="match status" value="1"/>
</dbReference>
<dbReference type="GO" id="GO:0071555">
    <property type="term" value="P:cell wall organization"/>
    <property type="evidence" value="ECO:0007669"/>
    <property type="project" value="UniProtKB-KW"/>
</dbReference>
<dbReference type="GO" id="GO:0005886">
    <property type="term" value="C:plasma membrane"/>
    <property type="evidence" value="ECO:0007669"/>
    <property type="project" value="UniProtKB-SubCell"/>
</dbReference>
<dbReference type="AlphaFoldDB" id="A0A942YGT1"/>
<gene>
    <name evidence="16" type="ORF">KHA97_06330</name>
</gene>
<comment type="pathway">
    <text evidence="3">Cell wall biogenesis; peptidoglycan biosynthesis.</text>
</comment>
<accession>A0A942YGT1</accession>
<evidence type="ECO:0000256" key="7">
    <source>
        <dbReference type="ARBA" id="ARBA00022692"/>
    </source>
</evidence>
<dbReference type="InterPro" id="IPR012338">
    <property type="entry name" value="Beta-lactam/transpept-like"/>
</dbReference>
<organism evidence="16 17">
    <name type="scientific">Lederbergia citri</name>
    <dbReference type="NCBI Taxonomy" id="2833580"/>
    <lineage>
        <taxon>Bacteria</taxon>
        <taxon>Bacillati</taxon>
        <taxon>Bacillota</taxon>
        <taxon>Bacilli</taxon>
        <taxon>Bacillales</taxon>
        <taxon>Bacillaceae</taxon>
        <taxon>Lederbergia</taxon>
    </lineage>
</organism>
<feature type="domain" description="Penicillin-binding protein dimerisation" evidence="15">
    <location>
        <begin position="70"/>
        <end position="303"/>
    </location>
</feature>
<reference evidence="16 17" key="1">
    <citation type="submission" date="2021-05" db="EMBL/GenBank/DDBJ databases">
        <title>Novel Bacillus species.</title>
        <authorList>
            <person name="Liu G."/>
        </authorList>
    </citation>
    <scope>NUCLEOTIDE SEQUENCE [LARGE SCALE GENOMIC DNA]</scope>
    <source>
        <strain evidence="17">FJAT-49780</strain>
    </source>
</reference>
<dbReference type="GO" id="GO:0009002">
    <property type="term" value="F:serine-type D-Ala-D-Ala carboxypeptidase activity"/>
    <property type="evidence" value="ECO:0007669"/>
    <property type="project" value="UniProtKB-EC"/>
</dbReference>
<sequence>MRISCKRRGRGKLGKNKKKKTHVPLRMNMLFFVVFIMFSMLILRLGFVQIVNGEDAKREIDRTEDVTVKTSVPRGLIYDRNYNPVVKNEPQKAITYTAPKQFDAEKTLETARTLAKIIHKDTDKITHRDKVDFWLLLNPEKAQAKVTEKELETYKGKQAELYKLQRDRVTDEELATLTKEDLEVLAIYREFTGGYALDPQFVKNKDVTLEEYAIVNEHLGMLPGVDTTTDWERVYVYDDTLRSILGNVSQGLPVEKLDYYEARGYSRNDRVGKSYIELQYEDVLRGQKEKVKNITKSGEVLETVPVSEGERGKDLILTIDMDLQKAIDKILEEEILKTKAKGSTQLLDRAFVTMMDPYTGEILALSGKQYSYDEDEKKYTFKDFASGNFTTAYVPGSAVKGATVLTGYMTGVNYQGKPILDEILYFKDTQPKKSWFSNRGSMSLTDTMALIRSSNVYMFKTAIAIGGGQYRAHQKLSIDKYKAMNDMRYYFNQFGLGVRTGLDLPGEQIGFKGNIANDNAGVTLDFAIGQYDSFTPLQLAQYVSTIANGGYRMQTHIVKEIRDPGDENGNLGPIVQEIKPKVLNKIDATDSQIKHVQNAFYGVFHHPSGTGVAFNAPDLRPYNAAGKTGTAETTDQGKGVWNLSLVGYAPFDKPEVAMSVLVPSAYLKGGSENNVNMDIGKRVLKAYFDLKEKRAKGITEEEKVNENESDQE</sequence>
<keyword evidence="7" id="KW-0812">Transmembrane</keyword>
<keyword evidence="12" id="KW-0961">Cell wall biogenesis/degradation</keyword>
<comment type="catalytic activity">
    <reaction evidence="13">
        <text>Preferential cleavage: (Ac)2-L-Lys-D-Ala-|-D-Ala. Also transpeptidation of peptidyl-alanyl moieties that are N-acyl substituents of D-alanine.</text>
        <dbReference type="EC" id="3.4.16.4"/>
    </reaction>
</comment>
<dbReference type="SUPFAM" id="SSF56519">
    <property type="entry name" value="Penicillin binding protein dimerisation domain"/>
    <property type="match status" value="1"/>
</dbReference>
<evidence type="ECO:0000256" key="3">
    <source>
        <dbReference type="ARBA" id="ARBA00004752"/>
    </source>
</evidence>
<dbReference type="GO" id="GO:0071972">
    <property type="term" value="F:peptidoglycan L,D-transpeptidase activity"/>
    <property type="evidence" value="ECO:0007669"/>
    <property type="project" value="TreeGrafter"/>
</dbReference>
<evidence type="ECO:0000256" key="6">
    <source>
        <dbReference type="ARBA" id="ARBA00022475"/>
    </source>
</evidence>
<keyword evidence="9" id="KW-0573">Peptidoglycan synthesis</keyword>
<dbReference type="PANTHER" id="PTHR30627:SF2">
    <property type="entry name" value="PEPTIDOGLYCAN D,D-TRANSPEPTIDASE MRDA"/>
    <property type="match status" value="1"/>
</dbReference>
<evidence type="ECO:0000256" key="4">
    <source>
        <dbReference type="ARBA" id="ARBA00007171"/>
    </source>
</evidence>
<keyword evidence="8" id="KW-0133">Cell shape</keyword>
<keyword evidence="17" id="KW-1185">Reference proteome</keyword>
<evidence type="ECO:0000256" key="1">
    <source>
        <dbReference type="ARBA" id="ARBA00004167"/>
    </source>
</evidence>
<keyword evidence="10" id="KW-1133">Transmembrane helix</keyword>
<feature type="domain" description="Penicillin-binding protein transpeptidase" evidence="14">
    <location>
        <begin position="351"/>
        <end position="671"/>
    </location>
</feature>
<keyword evidence="6" id="KW-1003">Cell membrane</keyword>
<evidence type="ECO:0000259" key="15">
    <source>
        <dbReference type="Pfam" id="PF03717"/>
    </source>
</evidence>
<dbReference type="InterPro" id="IPR050515">
    <property type="entry name" value="Beta-lactam/transpept"/>
</dbReference>
<comment type="subcellular location">
    <subcellularLocation>
        <location evidence="2">Cell membrane</location>
    </subcellularLocation>
    <subcellularLocation>
        <location evidence="1">Membrane</location>
        <topology evidence="1">Single-pass membrane protein</topology>
    </subcellularLocation>
</comment>
<evidence type="ECO:0000256" key="9">
    <source>
        <dbReference type="ARBA" id="ARBA00022984"/>
    </source>
</evidence>
<proteinExistence type="inferred from homology"/>
<dbReference type="Proteomes" id="UP000681414">
    <property type="component" value="Unassembled WGS sequence"/>
</dbReference>
<evidence type="ECO:0000256" key="12">
    <source>
        <dbReference type="ARBA" id="ARBA00023316"/>
    </source>
</evidence>
<dbReference type="Gene3D" id="3.90.1310.10">
    <property type="entry name" value="Penicillin-binding protein 2a (Domain 2)"/>
    <property type="match status" value="1"/>
</dbReference>
<evidence type="ECO:0000256" key="13">
    <source>
        <dbReference type="ARBA" id="ARBA00034000"/>
    </source>
</evidence>
<dbReference type="Pfam" id="PF03717">
    <property type="entry name" value="PBP_dimer"/>
    <property type="match status" value="1"/>
</dbReference>
<dbReference type="EMBL" id="JAGYPG010000001">
    <property type="protein sequence ID" value="MBS4194690.1"/>
    <property type="molecule type" value="Genomic_DNA"/>
</dbReference>
<evidence type="ECO:0000256" key="10">
    <source>
        <dbReference type="ARBA" id="ARBA00022989"/>
    </source>
</evidence>
<dbReference type="GO" id="GO:0008658">
    <property type="term" value="F:penicillin binding"/>
    <property type="evidence" value="ECO:0007669"/>
    <property type="project" value="InterPro"/>
</dbReference>
<keyword evidence="11" id="KW-0472">Membrane</keyword>
<protein>
    <recommendedName>
        <fullName evidence="5">serine-type D-Ala-D-Ala carboxypeptidase</fullName>
        <ecNumber evidence="5">3.4.16.4</ecNumber>
    </recommendedName>
</protein>
<dbReference type="Pfam" id="PF00905">
    <property type="entry name" value="Transpeptidase"/>
    <property type="match status" value="1"/>
</dbReference>
<evidence type="ECO:0000256" key="8">
    <source>
        <dbReference type="ARBA" id="ARBA00022960"/>
    </source>
</evidence>
<evidence type="ECO:0000259" key="14">
    <source>
        <dbReference type="Pfam" id="PF00905"/>
    </source>
</evidence>
<evidence type="ECO:0000256" key="2">
    <source>
        <dbReference type="ARBA" id="ARBA00004236"/>
    </source>
</evidence>
<dbReference type="InterPro" id="IPR001460">
    <property type="entry name" value="PCN-bd_Tpept"/>
</dbReference>
<dbReference type="EC" id="3.4.16.4" evidence="5"/>
<evidence type="ECO:0000256" key="5">
    <source>
        <dbReference type="ARBA" id="ARBA00012448"/>
    </source>
</evidence>
<comment type="similarity">
    <text evidence="4">Belongs to the transpeptidase family.</text>
</comment>
<dbReference type="GO" id="GO:0008360">
    <property type="term" value="P:regulation of cell shape"/>
    <property type="evidence" value="ECO:0007669"/>
    <property type="project" value="UniProtKB-KW"/>
</dbReference>
<dbReference type="RefSeq" id="WP_213123852.1">
    <property type="nucleotide sequence ID" value="NZ_JAGYPG010000001.1"/>
</dbReference>
<evidence type="ECO:0000313" key="16">
    <source>
        <dbReference type="EMBL" id="MBS4194690.1"/>
    </source>
</evidence>
<dbReference type="InterPro" id="IPR036138">
    <property type="entry name" value="PBP_dimer_sf"/>
</dbReference>
<dbReference type="InterPro" id="IPR005311">
    <property type="entry name" value="PBP_dimer"/>
</dbReference>
<name>A0A942YGT1_9BACI</name>